<protein>
    <submittedName>
        <fullName evidence="3">Universal stress protein UspA</fullName>
    </submittedName>
</protein>
<proteinExistence type="inferred from homology"/>
<name>A0ABQ5WA80_9HYPH</name>
<dbReference type="PANTHER" id="PTHR46268">
    <property type="entry name" value="STRESS RESPONSE PROTEIN NHAX"/>
    <property type="match status" value="1"/>
</dbReference>
<sequence>MIKDVIVYLTGSSADEERMAHALAVTAQFDAHLTGLHAHALPQLTVATDASLAAEVQQVIVESTQRADAVHAILERQFAVLAIPNDLRRIDAYPGALGRAVASEARTADLFIGSRPYNNANDEERLEEVVLFGSGRASFLAPPAHRAPDRYERVLVAWKNTRESARAVAEAMPFLRSAGEVIVAVVEEDGASEERGMQPHGDIGRHLSRHGVKAEVRVIDGWTRSGDAILNEAGRSGAQLVVMGGYGHSRLRQWLLGGVTRQLLSEAQVPILIAH</sequence>
<comment type="similarity">
    <text evidence="1">Belongs to the universal stress protein A family.</text>
</comment>
<comment type="caution">
    <text evidence="3">The sequence shown here is derived from an EMBL/GenBank/DDBJ whole genome shotgun (WGS) entry which is preliminary data.</text>
</comment>
<dbReference type="RefSeq" id="WP_284342024.1">
    <property type="nucleotide sequence ID" value="NZ_BSNS01000020.1"/>
</dbReference>
<evidence type="ECO:0000313" key="3">
    <source>
        <dbReference type="EMBL" id="GLQ56633.1"/>
    </source>
</evidence>
<dbReference type="EMBL" id="BSNS01000020">
    <property type="protein sequence ID" value="GLQ56633.1"/>
    <property type="molecule type" value="Genomic_DNA"/>
</dbReference>
<dbReference type="SUPFAM" id="SSF52402">
    <property type="entry name" value="Adenine nucleotide alpha hydrolases-like"/>
    <property type="match status" value="2"/>
</dbReference>
<dbReference type="PRINTS" id="PR01438">
    <property type="entry name" value="UNVRSLSTRESS"/>
</dbReference>
<dbReference type="Proteomes" id="UP001156691">
    <property type="component" value="Unassembled WGS sequence"/>
</dbReference>
<evidence type="ECO:0000313" key="4">
    <source>
        <dbReference type="Proteomes" id="UP001156691"/>
    </source>
</evidence>
<organism evidence="3 4">
    <name type="scientific">Devosia nitrariae</name>
    <dbReference type="NCBI Taxonomy" id="2071872"/>
    <lineage>
        <taxon>Bacteria</taxon>
        <taxon>Pseudomonadati</taxon>
        <taxon>Pseudomonadota</taxon>
        <taxon>Alphaproteobacteria</taxon>
        <taxon>Hyphomicrobiales</taxon>
        <taxon>Devosiaceae</taxon>
        <taxon>Devosia</taxon>
    </lineage>
</organism>
<gene>
    <name evidence="3" type="ORF">GCM10010862_38920</name>
</gene>
<accession>A0ABQ5WA80</accession>
<feature type="domain" description="UspA" evidence="2">
    <location>
        <begin position="151"/>
        <end position="274"/>
    </location>
</feature>
<dbReference type="Gene3D" id="3.40.50.12370">
    <property type="match status" value="1"/>
</dbReference>
<dbReference type="PANTHER" id="PTHR46268:SF15">
    <property type="entry name" value="UNIVERSAL STRESS PROTEIN HP_0031"/>
    <property type="match status" value="1"/>
</dbReference>
<keyword evidence="4" id="KW-1185">Reference proteome</keyword>
<dbReference type="InterPro" id="IPR006015">
    <property type="entry name" value="Universal_stress_UspA"/>
</dbReference>
<dbReference type="InterPro" id="IPR006016">
    <property type="entry name" value="UspA"/>
</dbReference>
<dbReference type="Pfam" id="PF00582">
    <property type="entry name" value="Usp"/>
    <property type="match status" value="1"/>
</dbReference>
<reference evidence="4" key="1">
    <citation type="journal article" date="2019" name="Int. J. Syst. Evol. Microbiol.">
        <title>The Global Catalogue of Microorganisms (GCM) 10K type strain sequencing project: providing services to taxonomists for standard genome sequencing and annotation.</title>
        <authorList>
            <consortium name="The Broad Institute Genomics Platform"/>
            <consortium name="The Broad Institute Genome Sequencing Center for Infectious Disease"/>
            <person name="Wu L."/>
            <person name="Ma J."/>
        </authorList>
    </citation>
    <scope>NUCLEOTIDE SEQUENCE [LARGE SCALE GENOMIC DNA]</scope>
    <source>
        <strain evidence="4">NBRC 112416</strain>
    </source>
</reference>
<dbReference type="CDD" id="cd00293">
    <property type="entry name" value="USP-like"/>
    <property type="match status" value="1"/>
</dbReference>
<evidence type="ECO:0000259" key="2">
    <source>
        <dbReference type="Pfam" id="PF00582"/>
    </source>
</evidence>
<evidence type="ECO:0000256" key="1">
    <source>
        <dbReference type="ARBA" id="ARBA00008791"/>
    </source>
</evidence>